<dbReference type="Gene3D" id="1.10.390.10">
    <property type="entry name" value="Neutral Protease Domain 2"/>
    <property type="match status" value="1"/>
</dbReference>
<keyword evidence="3" id="KW-1185">Reference proteome</keyword>
<accession>A0ABV9BZT6</accession>
<dbReference type="SUPFAM" id="SSF50156">
    <property type="entry name" value="PDZ domain-like"/>
    <property type="match status" value="1"/>
</dbReference>
<comment type="caution">
    <text evidence="2">The sequence shown here is derived from an EMBL/GenBank/DDBJ whole genome shotgun (WGS) entry which is preliminary data.</text>
</comment>
<organism evidence="2 3">
    <name type="scientific">Dyella halodurans</name>
    <dbReference type="NCBI Taxonomy" id="1920171"/>
    <lineage>
        <taxon>Bacteria</taxon>
        <taxon>Pseudomonadati</taxon>
        <taxon>Pseudomonadota</taxon>
        <taxon>Gammaproteobacteria</taxon>
        <taxon>Lysobacterales</taxon>
        <taxon>Rhodanobacteraceae</taxon>
        <taxon>Dyella</taxon>
    </lineage>
</organism>
<dbReference type="InterPro" id="IPR036034">
    <property type="entry name" value="PDZ_sf"/>
</dbReference>
<evidence type="ECO:0000313" key="2">
    <source>
        <dbReference type="EMBL" id="MFC4526265.1"/>
    </source>
</evidence>
<feature type="signal peptide" evidence="1">
    <location>
        <begin position="1"/>
        <end position="22"/>
    </location>
</feature>
<reference evidence="3" key="1">
    <citation type="journal article" date="2019" name="Int. J. Syst. Evol. Microbiol.">
        <title>The Global Catalogue of Microorganisms (GCM) 10K type strain sequencing project: providing services to taxonomists for standard genome sequencing and annotation.</title>
        <authorList>
            <consortium name="The Broad Institute Genomics Platform"/>
            <consortium name="The Broad Institute Genome Sequencing Center for Infectious Disease"/>
            <person name="Wu L."/>
            <person name="Ma J."/>
        </authorList>
    </citation>
    <scope>NUCLEOTIDE SEQUENCE [LARGE SCALE GENOMIC DNA]</scope>
    <source>
        <strain evidence="3">CCM 4481</strain>
    </source>
</reference>
<feature type="chain" id="PRO_5046674058" description="Peptidase M61" evidence="1">
    <location>
        <begin position="23"/>
        <end position="575"/>
    </location>
</feature>
<proteinExistence type="predicted"/>
<dbReference type="RefSeq" id="WP_266150912.1">
    <property type="nucleotide sequence ID" value="NZ_CP064028.1"/>
</dbReference>
<evidence type="ECO:0000313" key="3">
    <source>
        <dbReference type="Proteomes" id="UP001595961"/>
    </source>
</evidence>
<dbReference type="Gene3D" id="2.30.42.10">
    <property type="match status" value="1"/>
</dbReference>
<evidence type="ECO:0008006" key="4">
    <source>
        <dbReference type="Google" id="ProtNLM"/>
    </source>
</evidence>
<keyword evidence="1" id="KW-0732">Signal</keyword>
<dbReference type="EMBL" id="JBHSGA010000011">
    <property type="protein sequence ID" value="MFC4526265.1"/>
    <property type="molecule type" value="Genomic_DNA"/>
</dbReference>
<sequence length="575" mass="63077">MIRKYLQLATVASGLVVGAVHAAEPLQLDVILKPIAESGDIKRVQITEVVRGASGEAGHPLFQVPARVTTVMGQPYTDGDVSAHDDQGELSLTVTVDKAPPGYPVEMRTFTPKRAPRGAITLHYVADVADAMAPKKPGPSYDLRGTNGGFGGAPFTFLLVPTKEAAKVDVSWSWDLSALPAGSRGVTAQGEGNLQWQESPDEFETLFFLAGNVQAYAPSSSLFKAYWIGNPRFDVAAASAWSAKAFDALKTFFKQPNISSYTLLMRPYARPRDGGGATKAGFMLEYGVGQLSDASRRIMFTHEMVHHFIGMLDGESGVNAWYGEGLAEFYKIRIPLRQGLIDLPTAAREIAVMVDAYYTSPFVDLPFAEIGKRRWSDRSIQGVPYNRGFIYFVNLDTSIRKHSNGRRSLDDLVLAMLESRRTGHGYDERKWRELVKAELGAEGEDDFNRMLNGVLIEPPSDAFGPCFTKRTEKHPRPVLGFSEDSLLTEPRVIDGLVADSNAGRAGLANGDRIVRFTGATPRIAHSATNVLLDKDVHLVLERDGVRRDVSFSTEGPEVTEDYWDLSETISKKCVL</sequence>
<evidence type="ECO:0000256" key="1">
    <source>
        <dbReference type="SAM" id="SignalP"/>
    </source>
</evidence>
<dbReference type="Proteomes" id="UP001595961">
    <property type="component" value="Unassembled WGS sequence"/>
</dbReference>
<name>A0ABV9BZT6_9GAMM</name>
<gene>
    <name evidence="2" type="ORF">ACFO5W_06400</name>
</gene>
<dbReference type="InterPro" id="IPR027268">
    <property type="entry name" value="Peptidase_M4/M1_CTD_sf"/>
</dbReference>
<protein>
    <recommendedName>
        <fullName evidence="4">Peptidase M61</fullName>
    </recommendedName>
</protein>